<protein>
    <submittedName>
        <fullName evidence="3">Site-specific integrase</fullName>
    </submittedName>
</protein>
<feature type="domain" description="Tyr recombinase" evidence="2">
    <location>
        <begin position="1"/>
        <end position="115"/>
    </location>
</feature>
<evidence type="ECO:0000313" key="3">
    <source>
        <dbReference type="EMBL" id="MDC5697802.1"/>
    </source>
</evidence>
<dbReference type="Pfam" id="PF00589">
    <property type="entry name" value="Phage_integrase"/>
    <property type="match status" value="1"/>
</dbReference>
<dbReference type="Proteomes" id="UP001150259">
    <property type="component" value="Unassembled WGS sequence"/>
</dbReference>
<evidence type="ECO:0000313" key="4">
    <source>
        <dbReference type="Proteomes" id="UP001150259"/>
    </source>
</evidence>
<organism evidence="3 4">
    <name type="scientific">Intrasporangium calvum</name>
    <dbReference type="NCBI Taxonomy" id="53358"/>
    <lineage>
        <taxon>Bacteria</taxon>
        <taxon>Bacillati</taxon>
        <taxon>Actinomycetota</taxon>
        <taxon>Actinomycetes</taxon>
        <taxon>Micrococcales</taxon>
        <taxon>Intrasporangiaceae</taxon>
        <taxon>Intrasporangium</taxon>
    </lineage>
</organism>
<dbReference type="SUPFAM" id="SSF56349">
    <property type="entry name" value="DNA breaking-rejoining enzymes"/>
    <property type="match status" value="1"/>
</dbReference>
<evidence type="ECO:0000259" key="2">
    <source>
        <dbReference type="PROSITE" id="PS51898"/>
    </source>
</evidence>
<sequence length="131" mass="14705">MPAQLVRLLVQHQATQARERTHAGSAWTDGDWVFTNEAGAPISPRTDWSHWKQLLKDAGLRDSRLHDARHTAATILLLLGVSQPTMMTVMGWSNPAMAQRYAHVVDPIRRDVAARLDVLLWDAVQPPPELE</sequence>
<proteinExistence type="predicted"/>
<name>A0ABT5GI44_9MICO</name>
<keyword evidence="1" id="KW-0233">DNA recombination</keyword>
<accession>A0ABT5GI44</accession>
<dbReference type="PROSITE" id="PS51898">
    <property type="entry name" value="TYR_RECOMBINASE"/>
    <property type="match status" value="1"/>
</dbReference>
<gene>
    <name evidence="3" type="ORF">OO014_11065</name>
</gene>
<evidence type="ECO:0000256" key="1">
    <source>
        <dbReference type="ARBA" id="ARBA00023172"/>
    </source>
</evidence>
<dbReference type="EMBL" id="JAPFQL010000043">
    <property type="protein sequence ID" value="MDC5697802.1"/>
    <property type="molecule type" value="Genomic_DNA"/>
</dbReference>
<dbReference type="Gene3D" id="1.10.443.10">
    <property type="entry name" value="Intergrase catalytic core"/>
    <property type="match status" value="1"/>
</dbReference>
<dbReference type="InterPro" id="IPR013762">
    <property type="entry name" value="Integrase-like_cat_sf"/>
</dbReference>
<keyword evidence="4" id="KW-1185">Reference proteome</keyword>
<reference evidence="3 4" key="1">
    <citation type="submission" date="2022-11" db="EMBL/GenBank/DDBJ databases">
        <title>Anaerobic phenanthrene biodegradation by a DNRA strain PheN6.</title>
        <authorList>
            <person name="Zhang Z."/>
        </authorList>
    </citation>
    <scope>NUCLEOTIDE SEQUENCE [LARGE SCALE GENOMIC DNA]</scope>
    <source>
        <strain evidence="3 4">PheN6</strain>
    </source>
</reference>
<dbReference type="InterPro" id="IPR002104">
    <property type="entry name" value="Integrase_catalytic"/>
</dbReference>
<comment type="caution">
    <text evidence="3">The sequence shown here is derived from an EMBL/GenBank/DDBJ whole genome shotgun (WGS) entry which is preliminary data.</text>
</comment>
<dbReference type="InterPro" id="IPR011010">
    <property type="entry name" value="DNA_brk_join_enz"/>
</dbReference>